<dbReference type="InterPro" id="IPR011011">
    <property type="entry name" value="Znf_FYVE_PHD"/>
</dbReference>
<dbReference type="SMART" id="SM00249">
    <property type="entry name" value="PHD"/>
    <property type="match status" value="1"/>
</dbReference>
<evidence type="ECO:0000313" key="7">
    <source>
        <dbReference type="Proteomes" id="UP001165122"/>
    </source>
</evidence>
<feature type="compositionally biased region" description="Low complexity" evidence="4">
    <location>
        <begin position="1131"/>
        <end position="1143"/>
    </location>
</feature>
<dbReference type="SUPFAM" id="SSF57903">
    <property type="entry name" value="FYVE/PHD zinc finger"/>
    <property type="match status" value="1"/>
</dbReference>
<keyword evidence="1" id="KW-0479">Metal-binding</keyword>
<feature type="region of interest" description="Disordered" evidence="4">
    <location>
        <begin position="371"/>
        <end position="402"/>
    </location>
</feature>
<evidence type="ECO:0000256" key="1">
    <source>
        <dbReference type="ARBA" id="ARBA00022723"/>
    </source>
</evidence>
<feature type="region of interest" description="Disordered" evidence="4">
    <location>
        <begin position="682"/>
        <end position="717"/>
    </location>
</feature>
<evidence type="ECO:0000259" key="5">
    <source>
        <dbReference type="SMART" id="SM00249"/>
    </source>
</evidence>
<keyword evidence="2" id="KW-0863">Zinc-finger</keyword>
<feature type="region of interest" description="Disordered" evidence="4">
    <location>
        <begin position="871"/>
        <end position="957"/>
    </location>
</feature>
<accession>A0A9W7FTA2</accession>
<feature type="compositionally biased region" description="Low complexity" evidence="4">
    <location>
        <begin position="890"/>
        <end position="908"/>
    </location>
</feature>
<organism evidence="6 7">
    <name type="scientific">Triparma laevis f. longispina</name>
    <dbReference type="NCBI Taxonomy" id="1714387"/>
    <lineage>
        <taxon>Eukaryota</taxon>
        <taxon>Sar</taxon>
        <taxon>Stramenopiles</taxon>
        <taxon>Ochrophyta</taxon>
        <taxon>Bolidophyceae</taxon>
        <taxon>Parmales</taxon>
        <taxon>Triparmaceae</taxon>
        <taxon>Triparma</taxon>
    </lineage>
</organism>
<feature type="domain" description="Zinc finger PHD-type" evidence="5">
    <location>
        <begin position="1054"/>
        <end position="1106"/>
    </location>
</feature>
<evidence type="ECO:0000256" key="3">
    <source>
        <dbReference type="ARBA" id="ARBA00022833"/>
    </source>
</evidence>
<evidence type="ECO:0000256" key="2">
    <source>
        <dbReference type="ARBA" id="ARBA00022771"/>
    </source>
</evidence>
<keyword evidence="7" id="KW-1185">Reference proteome</keyword>
<dbReference type="Gene3D" id="3.30.40.10">
    <property type="entry name" value="Zinc/RING finger domain, C3HC4 (zinc finger)"/>
    <property type="match status" value="1"/>
</dbReference>
<dbReference type="InterPro" id="IPR019787">
    <property type="entry name" value="Znf_PHD-finger"/>
</dbReference>
<feature type="compositionally biased region" description="Basic and acidic residues" evidence="4">
    <location>
        <begin position="914"/>
        <end position="927"/>
    </location>
</feature>
<feature type="compositionally biased region" description="Acidic residues" evidence="4">
    <location>
        <begin position="392"/>
        <end position="402"/>
    </location>
</feature>
<dbReference type="GO" id="GO:0008270">
    <property type="term" value="F:zinc ion binding"/>
    <property type="evidence" value="ECO:0007669"/>
    <property type="project" value="UniProtKB-KW"/>
</dbReference>
<feature type="region of interest" description="Disordered" evidence="4">
    <location>
        <begin position="1183"/>
        <end position="1202"/>
    </location>
</feature>
<dbReference type="AlphaFoldDB" id="A0A9W7FTA2"/>
<name>A0A9W7FTA2_9STRA</name>
<evidence type="ECO:0000313" key="6">
    <source>
        <dbReference type="EMBL" id="GMI17573.1"/>
    </source>
</evidence>
<dbReference type="EMBL" id="BRXW01000297">
    <property type="protein sequence ID" value="GMI17573.1"/>
    <property type="molecule type" value="Genomic_DNA"/>
</dbReference>
<comment type="caution">
    <text evidence="6">The sequence shown here is derived from an EMBL/GenBank/DDBJ whole genome shotgun (WGS) entry which is preliminary data.</text>
</comment>
<keyword evidence="3" id="KW-0862">Zinc</keyword>
<feature type="region of interest" description="Disordered" evidence="4">
    <location>
        <begin position="1119"/>
        <end position="1146"/>
    </location>
</feature>
<feature type="compositionally biased region" description="Low complexity" evidence="4">
    <location>
        <begin position="1184"/>
        <end position="1199"/>
    </location>
</feature>
<dbReference type="InterPro" id="IPR013083">
    <property type="entry name" value="Znf_RING/FYVE/PHD"/>
</dbReference>
<feature type="compositionally biased region" description="Basic and acidic residues" evidence="4">
    <location>
        <begin position="376"/>
        <end position="386"/>
    </location>
</feature>
<dbReference type="InterPro" id="IPR001965">
    <property type="entry name" value="Znf_PHD"/>
</dbReference>
<evidence type="ECO:0000256" key="4">
    <source>
        <dbReference type="SAM" id="MobiDB-lite"/>
    </source>
</evidence>
<reference evidence="7" key="1">
    <citation type="journal article" date="2023" name="Commun. Biol.">
        <title>Genome analysis of Parmales, the sister group of diatoms, reveals the evolutionary specialization of diatoms from phago-mixotrophs to photoautotrophs.</title>
        <authorList>
            <person name="Ban H."/>
            <person name="Sato S."/>
            <person name="Yoshikawa S."/>
            <person name="Yamada K."/>
            <person name="Nakamura Y."/>
            <person name="Ichinomiya M."/>
            <person name="Sato N."/>
            <person name="Blanc-Mathieu R."/>
            <person name="Endo H."/>
            <person name="Kuwata A."/>
            <person name="Ogata H."/>
        </authorList>
    </citation>
    <scope>NUCLEOTIDE SEQUENCE [LARGE SCALE GENOMIC DNA]</scope>
    <source>
        <strain evidence="7">NIES 3700</strain>
    </source>
</reference>
<gene>
    <name evidence="6" type="ORF">TrLO_g3917</name>
</gene>
<protein>
    <recommendedName>
        <fullName evidence="5">Zinc finger PHD-type domain-containing protein</fullName>
    </recommendedName>
</protein>
<dbReference type="OrthoDB" id="10595628at2759"/>
<dbReference type="Pfam" id="PF00628">
    <property type="entry name" value="PHD"/>
    <property type="match status" value="1"/>
</dbReference>
<feature type="compositionally biased region" description="Pro residues" evidence="4">
    <location>
        <begin position="876"/>
        <end position="889"/>
    </location>
</feature>
<proteinExistence type="predicted"/>
<dbReference type="Proteomes" id="UP001165122">
    <property type="component" value="Unassembled WGS sequence"/>
</dbReference>
<sequence length="1248" mass="136851">MAQPPPPAPNLSSPGLWSDPSPLNLFPFIVTPIRSTDPKGGGWMSTEAIVTTPELYSIKSFTRTIIQSPNHGNGGGYNIEYGGWNFSFILKKVPPFPGFHLHVQNPSLPSAIRVVTVNATAVAGHSLSEVEGWCNGASVRMECVDDSSNIYTHVKNATKKQIQPESQSVAHPVEFGGGWVPPPPKEASSFTGIRSYDQGNRLPLTISTMLKEIRLVQTKRSESEKNKEEAISTANRIMVEYNMSQRDFVDLVIEVEGGDKDDVINFMNFGDGSSEEVYKLCCRLRTWIQSSGPTSPQHSNNNSSSKGCGRGLGVGVKVVSASKTSTSVVKAASPVARRGAPAPCGNCGEHGHSQLKCTKICRVFSGGGYQEGQAKGSREPSPKKTDGSFNLDNDDDSDASMFEDDEDLFDLEEVKRKIGAQRMDAKLNYGFPEDWDVYILKSSKGRRGSQRSNQQRNVVINYFIETPIGRQFRSLEKAKKYLQSLKRTIRPTRAKSSKSLKVDRTALTADRGSDFNPAADKARFSAIAAPAANATTTSKSRKMTKLVEKLSVGSNIRHKTLGHGVIIKISRSWLRGDFGGKKNQPFRITDLSSIEVVANEEIEKELPAKKQKRVIPTKTDDAVSLVGPSKNTSLLFVGTNVRHKTHGDGVVTIAKGKGWMIGEFDGEVITFRSTELELIEGVPVSSPPTSPAFKNTPKTALKKSPNPTPKQTCEPYNMPLSPKEISEGWKYIDPMSVGVPRTWRVKRIFYNNPVKTSFVIEARPSGKIFKSGKGARDYLKNLNVGVDGKATPHKCAKLISRPMDFEGGLKRKVFIETNPTSFGLSSKWRVVERSNGNKAKFYLSPEGCSFESQRNVQSYIEEMGGLDKIDKLELPPWIPPNTPASPPTPSNLEDSISTSTPPDPSSSSKADWTVSERMKDSELEKSKQCLSQNTAASNSPRPPRPAASSTAKTKHPTVITAPAPKFQLNQRVKVHFDSGPNQKYSAYIVSRDLFHRQGSNLVVWIYKIKYESGLKQEQENIPERNLIDATKKPPNSQMLTGTSQRSSTPPVEAGCICGDLHPASTAFWLCCDGGCNVWYHVGADCVGFTEQKASLPEFSWSCDKCKRSDRTKAIKRNIEELQLPTAETPQSSSNSSSTSGLHSPPALVRGASLKKAKSTPSQPLQAELLSALTDATRLTLTGGTQEQAEQQHQQQQQTAPSIDTTRLTLTAEQQQEQEQDQVPQAPPEFDFTQQLMDVLAGSESPELL</sequence>